<name>A0A6A6DVZ3_9PEZI</name>
<feature type="compositionally biased region" description="Basic and acidic residues" evidence="8">
    <location>
        <begin position="448"/>
        <end position="460"/>
    </location>
</feature>
<feature type="transmembrane region" description="Helical" evidence="9">
    <location>
        <begin position="747"/>
        <end position="767"/>
    </location>
</feature>
<reference evidence="11" key="1">
    <citation type="journal article" date="2020" name="Stud. Mycol.">
        <title>101 Dothideomycetes genomes: a test case for predicting lifestyles and emergence of pathogens.</title>
        <authorList>
            <person name="Haridas S."/>
            <person name="Albert R."/>
            <person name="Binder M."/>
            <person name="Bloem J."/>
            <person name="Labutti K."/>
            <person name="Salamov A."/>
            <person name="Andreopoulos B."/>
            <person name="Baker S."/>
            <person name="Barry K."/>
            <person name="Bills G."/>
            <person name="Bluhm B."/>
            <person name="Cannon C."/>
            <person name="Castanera R."/>
            <person name="Culley D."/>
            <person name="Daum C."/>
            <person name="Ezra D."/>
            <person name="Gonzalez J."/>
            <person name="Henrissat B."/>
            <person name="Kuo A."/>
            <person name="Liang C."/>
            <person name="Lipzen A."/>
            <person name="Lutzoni F."/>
            <person name="Magnuson J."/>
            <person name="Mondo S."/>
            <person name="Nolan M."/>
            <person name="Ohm R."/>
            <person name="Pangilinan J."/>
            <person name="Park H.-J."/>
            <person name="Ramirez L."/>
            <person name="Alfaro M."/>
            <person name="Sun H."/>
            <person name="Tritt A."/>
            <person name="Yoshinaga Y."/>
            <person name="Zwiers L.-H."/>
            <person name="Turgeon B."/>
            <person name="Goodwin S."/>
            <person name="Spatafora J."/>
            <person name="Crous P."/>
            <person name="Grigoriev I."/>
        </authorList>
    </citation>
    <scope>NUCLEOTIDE SEQUENCE</scope>
    <source>
        <strain evidence="11">CBS 207.26</strain>
    </source>
</reference>
<evidence type="ECO:0000256" key="8">
    <source>
        <dbReference type="SAM" id="MobiDB-lite"/>
    </source>
</evidence>
<keyword evidence="6" id="KW-0406">Ion transport</keyword>
<evidence type="ECO:0000256" key="6">
    <source>
        <dbReference type="ARBA" id="ARBA00023065"/>
    </source>
</evidence>
<dbReference type="GO" id="GO:0006874">
    <property type="term" value="P:intracellular calcium ion homeostasis"/>
    <property type="evidence" value="ECO:0007669"/>
    <property type="project" value="TreeGrafter"/>
</dbReference>
<feature type="compositionally biased region" description="Basic and acidic residues" evidence="8">
    <location>
        <begin position="59"/>
        <end position="75"/>
    </location>
</feature>
<dbReference type="Proteomes" id="UP000800200">
    <property type="component" value="Unassembled WGS sequence"/>
</dbReference>
<feature type="transmembrane region" description="Helical" evidence="9">
    <location>
        <begin position="686"/>
        <end position="713"/>
    </location>
</feature>
<feature type="transmembrane region" description="Helical" evidence="9">
    <location>
        <begin position="294"/>
        <end position="313"/>
    </location>
</feature>
<feature type="domain" description="Sodium/calcium exchanger membrane region" evidence="10">
    <location>
        <begin position="622"/>
        <end position="765"/>
    </location>
</feature>
<dbReference type="GO" id="GO:0015369">
    <property type="term" value="F:calcium:proton antiporter activity"/>
    <property type="evidence" value="ECO:0007669"/>
    <property type="project" value="TreeGrafter"/>
</dbReference>
<dbReference type="OrthoDB" id="1699231at2759"/>
<feature type="transmembrane region" description="Helical" evidence="9">
    <location>
        <begin position="719"/>
        <end position="740"/>
    </location>
</feature>
<gene>
    <name evidence="11" type="ORF">K469DRAFT_728239</name>
</gene>
<protein>
    <recommendedName>
        <fullName evidence="10">Sodium/calcium exchanger membrane region domain-containing protein</fullName>
    </recommendedName>
</protein>
<feature type="region of interest" description="Disordered" evidence="8">
    <location>
        <begin position="1"/>
        <end position="115"/>
    </location>
</feature>
<dbReference type="InterPro" id="IPR004713">
    <property type="entry name" value="CaH_exchang"/>
</dbReference>
<evidence type="ECO:0000256" key="3">
    <source>
        <dbReference type="ARBA" id="ARBA00022448"/>
    </source>
</evidence>
<feature type="compositionally biased region" description="Polar residues" evidence="8">
    <location>
        <begin position="411"/>
        <end position="429"/>
    </location>
</feature>
<accession>A0A6A6DVZ3</accession>
<dbReference type="FunFam" id="1.20.1420.30:FF:000016">
    <property type="entry name" value="Membrane bound cation transporter"/>
    <property type="match status" value="1"/>
</dbReference>
<evidence type="ECO:0000313" key="12">
    <source>
        <dbReference type="Proteomes" id="UP000800200"/>
    </source>
</evidence>
<dbReference type="FunFam" id="1.20.1420.30:FF:000011">
    <property type="entry name" value="Vacuolar calcium ion transporter"/>
    <property type="match status" value="1"/>
</dbReference>
<evidence type="ECO:0000256" key="7">
    <source>
        <dbReference type="ARBA" id="ARBA00023136"/>
    </source>
</evidence>
<feature type="compositionally biased region" description="Low complexity" evidence="8">
    <location>
        <begin position="386"/>
        <end position="404"/>
    </location>
</feature>
<dbReference type="Pfam" id="PF01699">
    <property type="entry name" value="Na_Ca_ex"/>
    <property type="match status" value="2"/>
</dbReference>
<keyword evidence="12" id="KW-1185">Reference proteome</keyword>
<evidence type="ECO:0000256" key="9">
    <source>
        <dbReference type="SAM" id="Phobius"/>
    </source>
</evidence>
<organism evidence="11 12">
    <name type="scientific">Zopfia rhizophila CBS 207.26</name>
    <dbReference type="NCBI Taxonomy" id="1314779"/>
    <lineage>
        <taxon>Eukaryota</taxon>
        <taxon>Fungi</taxon>
        <taxon>Dikarya</taxon>
        <taxon>Ascomycota</taxon>
        <taxon>Pezizomycotina</taxon>
        <taxon>Dothideomycetes</taxon>
        <taxon>Dothideomycetes incertae sedis</taxon>
        <taxon>Zopfiaceae</taxon>
        <taxon>Zopfia</taxon>
    </lineage>
</organism>
<feature type="compositionally biased region" description="Pro residues" evidence="8">
    <location>
        <begin position="86"/>
        <end position="95"/>
    </location>
</feature>
<evidence type="ECO:0000256" key="5">
    <source>
        <dbReference type="ARBA" id="ARBA00022989"/>
    </source>
</evidence>
<dbReference type="InterPro" id="IPR044880">
    <property type="entry name" value="NCX_ion-bd_dom_sf"/>
</dbReference>
<evidence type="ECO:0000259" key="10">
    <source>
        <dbReference type="Pfam" id="PF01699"/>
    </source>
</evidence>
<feature type="transmembrane region" description="Helical" evidence="9">
    <location>
        <begin position="133"/>
        <end position="155"/>
    </location>
</feature>
<dbReference type="PANTHER" id="PTHR31503:SF18">
    <property type="entry name" value="CA(2+)_H(+) EXCHANGER, PUTATIVE (EUROFUNG)-RELATED"/>
    <property type="match status" value="1"/>
</dbReference>
<dbReference type="GO" id="GO:0000329">
    <property type="term" value="C:fungal-type vacuole membrane"/>
    <property type="evidence" value="ECO:0007669"/>
    <property type="project" value="TreeGrafter"/>
</dbReference>
<comment type="subcellular location">
    <subcellularLocation>
        <location evidence="1">Endomembrane system</location>
        <topology evidence="1">Multi-pass membrane protein</topology>
    </subcellularLocation>
</comment>
<feature type="region of interest" description="Disordered" evidence="8">
    <location>
        <begin position="341"/>
        <end position="430"/>
    </location>
</feature>
<feature type="transmembrane region" description="Helical" evidence="9">
    <location>
        <begin position="192"/>
        <end position="214"/>
    </location>
</feature>
<dbReference type="InterPro" id="IPR004837">
    <property type="entry name" value="NaCa_Exmemb"/>
</dbReference>
<comment type="similarity">
    <text evidence="2">Belongs to the Ca(2+):cation antiporter (CaCA) (TC 2.A.19) family.</text>
</comment>
<feature type="domain" description="Sodium/calcium exchanger membrane region" evidence="10">
    <location>
        <begin position="162"/>
        <end position="315"/>
    </location>
</feature>
<feature type="transmembrane region" description="Helical" evidence="9">
    <location>
        <begin position="656"/>
        <end position="679"/>
    </location>
</feature>
<keyword evidence="3" id="KW-0813">Transport</keyword>
<evidence type="ECO:0000313" key="11">
    <source>
        <dbReference type="EMBL" id="KAF2183203.1"/>
    </source>
</evidence>
<evidence type="ECO:0000256" key="1">
    <source>
        <dbReference type="ARBA" id="ARBA00004127"/>
    </source>
</evidence>
<feature type="transmembrane region" description="Helical" evidence="9">
    <location>
        <begin position="621"/>
        <end position="644"/>
    </location>
</feature>
<sequence>MGEPSDEPSFLGSVKSKAKALGLGHYKDPTQSVLPTHSATLHVTSPTCSTLQSNNTLSEKSDANNASEHHSHDANRNNIADNTSSSPPPPAPPPLNTQAAGENTPAVASDPKPPIPTRMRNGITRFIKHTKSALCYSWVNVLLVFVPIGIAVHLVGLAPEIVFSMNAVAIIPLAGLLSHATEAVAARLGDTLGALLNVSFGNAVELILFIILLAGNQIRVVQAALLGSILANLLLILGMAFLLGGLRFQEQIYNSTVTQMSACMLSLAVMSLLLPTAFHSAFSNYSTADEKTLHVSRGTSVILLLVYVLYLLFQLKSHAYMYASTPQHIIDEESHPGVLADILNSSSSSDSSSDSSSTDSDSSAGSHTTAKKIKRAFRNRKRRKSSASSKDTPSAPSVMSSPSVENHKNFFDSQRNGTDNENAIHSNPLSRRGSVLNAIVSGDEADTDERAHIPRVRDFEAGSSGSPNGKRENRKPKHKKHRKHNGNHPDGRDESTRATSRGEDATPKVAFADEVQQTDSAPVPKRAFAIRPALPSLLSNNVFTTPQNPPPQSGSPALGNIRVAGPRTLRRTTSLPDRINRVGSQPSYNHHPPLVSQLPGVAVSVHEEPANEKRPDMSRTAAVVMLIVSTALVAVCADFMSDAIEPMVEKTNISEAFIGLIILPIVGNAAEHVTAVTVAAKNKMDLAIGIAVGSSIQIAIFVTPFIVLLGWIMNKDMSLYFNIFETVSLFVTAFVVNFLVLDGRSNYLEGSLLIAAYVIIAVASFFYPDGCDASQIGGQEGVCGRIGG</sequence>
<evidence type="ECO:0000256" key="4">
    <source>
        <dbReference type="ARBA" id="ARBA00022692"/>
    </source>
</evidence>
<keyword evidence="5 9" id="KW-1133">Transmembrane helix</keyword>
<dbReference type="GO" id="GO:0012505">
    <property type="term" value="C:endomembrane system"/>
    <property type="evidence" value="ECO:0007669"/>
    <property type="project" value="UniProtKB-SubCell"/>
</dbReference>
<evidence type="ECO:0000256" key="2">
    <source>
        <dbReference type="ARBA" id="ARBA00008170"/>
    </source>
</evidence>
<dbReference type="EMBL" id="ML994644">
    <property type="protein sequence ID" value="KAF2183203.1"/>
    <property type="molecule type" value="Genomic_DNA"/>
</dbReference>
<feature type="region of interest" description="Disordered" evidence="8">
    <location>
        <begin position="442"/>
        <end position="508"/>
    </location>
</feature>
<feature type="compositionally biased region" description="Polar residues" evidence="8">
    <location>
        <begin position="29"/>
        <end position="58"/>
    </location>
</feature>
<feature type="compositionally biased region" description="Basic residues" evidence="8">
    <location>
        <begin position="472"/>
        <end position="486"/>
    </location>
</feature>
<proteinExistence type="inferred from homology"/>
<feature type="transmembrane region" description="Helical" evidence="9">
    <location>
        <begin position="220"/>
        <end position="243"/>
    </location>
</feature>
<feature type="compositionally biased region" description="Low complexity" evidence="8">
    <location>
        <begin position="345"/>
        <end position="363"/>
    </location>
</feature>
<dbReference type="Gene3D" id="1.20.1420.30">
    <property type="entry name" value="NCX, central ion-binding region"/>
    <property type="match status" value="2"/>
</dbReference>
<feature type="transmembrane region" description="Helical" evidence="9">
    <location>
        <begin position="161"/>
        <end position="180"/>
    </location>
</feature>
<dbReference type="PANTHER" id="PTHR31503">
    <property type="entry name" value="VACUOLAR CALCIUM ION TRANSPORTER"/>
    <property type="match status" value="1"/>
</dbReference>
<dbReference type="AlphaFoldDB" id="A0A6A6DVZ3"/>
<keyword evidence="7 9" id="KW-0472">Membrane</keyword>
<feature type="compositionally biased region" description="Basic residues" evidence="8">
    <location>
        <begin position="369"/>
        <end position="385"/>
    </location>
</feature>
<keyword evidence="4 9" id="KW-0812">Transmembrane</keyword>
<feature type="compositionally biased region" description="Basic and acidic residues" evidence="8">
    <location>
        <begin position="487"/>
        <end position="506"/>
    </location>
</feature>
<feature type="transmembrane region" description="Helical" evidence="9">
    <location>
        <begin position="264"/>
        <end position="282"/>
    </location>
</feature>